<feature type="domain" description="Spore germination protein N-terminal" evidence="9">
    <location>
        <begin position="23"/>
        <end position="199"/>
    </location>
</feature>
<comment type="subcellular location">
    <subcellularLocation>
        <location evidence="1">Membrane</location>
        <topology evidence="1">Lipid-anchor</topology>
    </subcellularLocation>
</comment>
<dbReference type="NCBIfam" id="TIGR02887">
    <property type="entry name" value="spore_ger_x_C"/>
    <property type="match status" value="1"/>
</dbReference>
<evidence type="ECO:0000256" key="4">
    <source>
        <dbReference type="ARBA" id="ARBA00022729"/>
    </source>
</evidence>
<dbReference type="InterPro" id="IPR038501">
    <property type="entry name" value="Spore_GerAC_C_sf"/>
</dbReference>
<evidence type="ECO:0000256" key="6">
    <source>
        <dbReference type="ARBA" id="ARBA00023139"/>
    </source>
</evidence>
<keyword evidence="5" id="KW-0472">Membrane</keyword>
<dbReference type="InterPro" id="IPR057336">
    <property type="entry name" value="GerAC_N"/>
</dbReference>
<dbReference type="Proteomes" id="UP001597493">
    <property type="component" value="Unassembled WGS sequence"/>
</dbReference>
<evidence type="ECO:0000256" key="5">
    <source>
        <dbReference type="ARBA" id="ARBA00023136"/>
    </source>
</evidence>
<proteinExistence type="inferred from homology"/>
<name>A0ABW5QV71_9BACL</name>
<evidence type="ECO:0000256" key="1">
    <source>
        <dbReference type="ARBA" id="ARBA00004635"/>
    </source>
</evidence>
<evidence type="ECO:0000259" key="8">
    <source>
        <dbReference type="Pfam" id="PF05504"/>
    </source>
</evidence>
<keyword evidence="11" id="KW-1185">Reference proteome</keyword>
<gene>
    <name evidence="10" type="ORF">ACFSW5_07390</name>
</gene>
<evidence type="ECO:0000259" key="9">
    <source>
        <dbReference type="Pfam" id="PF25198"/>
    </source>
</evidence>
<accession>A0ABW5QV71</accession>
<dbReference type="PANTHER" id="PTHR35789:SF1">
    <property type="entry name" value="SPORE GERMINATION PROTEIN B3"/>
    <property type="match status" value="1"/>
</dbReference>
<evidence type="ECO:0000313" key="10">
    <source>
        <dbReference type="EMBL" id="MFD2660093.1"/>
    </source>
</evidence>
<dbReference type="PROSITE" id="PS51257">
    <property type="entry name" value="PROKAR_LIPOPROTEIN"/>
    <property type="match status" value="1"/>
</dbReference>
<comment type="caution">
    <text evidence="10">The sequence shown here is derived from an EMBL/GenBank/DDBJ whole genome shotgun (WGS) entry which is preliminary data.</text>
</comment>
<dbReference type="Pfam" id="PF25198">
    <property type="entry name" value="Spore_GerAC_N"/>
    <property type="match status" value="1"/>
</dbReference>
<dbReference type="RefSeq" id="WP_379270806.1">
    <property type="nucleotide sequence ID" value="NZ_JBHUGT010000010.1"/>
</dbReference>
<evidence type="ECO:0000256" key="7">
    <source>
        <dbReference type="ARBA" id="ARBA00023288"/>
    </source>
</evidence>
<evidence type="ECO:0000256" key="2">
    <source>
        <dbReference type="ARBA" id="ARBA00007886"/>
    </source>
</evidence>
<dbReference type="Pfam" id="PF05504">
    <property type="entry name" value="Spore_GerAC"/>
    <property type="match status" value="1"/>
</dbReference>
<dbReference type="InterPro" id="IPR008844">
    <property type="entry name" value="Spore_GerAC-like"/>
</dbReference>
<dbReference type="Gene3D" id="3.30.300.210">
    <property type="entry name" value="Nutrient germinant receptor protein C, domain 3"/>
    <property type="match status" value="1"/>
</dbReference>
<keyword evidence="3" id="KW-0309">Germination</keyword>
<dbReference type="EMBL" id="JBHUMY010000006">
    <property type="protein sequence ID" value="MFD2660093.1"/>
    <property type="molecule type" value="Genomic_DNA"/>
</dbReference>
<dbReference type="PANTHER" id="PTHR35789">
    <property type="entry name" value="SPORE GERMINATION PROTEIN B3"/>
    <property type="match status" value="1"/>
</dbReference>
<protein>
    <submittedName>
        <fullName evidence="10">Ger(X)C family spore germination protein</fullName>
    </submittedName>
</protein>
<keyword evidence="4" id="KW-0732">Signal</keyword>
<keyword evidence="6" id="KW-0564">Palmitate</keyword>
<dbReference type="Gene3D" id="6.20.190.10">
    <property type="entry name" value="Nutrient germinant receptor protein C, domain 1"/>
    <property type="match status" value="1"/>
</dbReference>
<organism evidence="10 11">
    <name type="scientific">Paenibacillus thailandensis</name>
    <dbReference type="NCBI Taxonomy" id="393250"/>
    <lineage>
        <taxon>Bacteria</taxon>
        <taxon>Bacillati</taxon>
        <taxon>Bacillota</taxon>
        <taxon>Bacilli</taxon>
        <taxon>Bacillales</taxon>
        <taxon>Paenibacillaceae</taxon>
        <taxon>Paenibacillus</taxon>
    </lineage>
</organism>
<comment type="similarity">
    <text evidence="2">Belongs to the GerABKC lipoprotein family.</text>
</comment>
<evidence type="ECO:0000256" key="3">
    <source>
        <dbReference type="ARBA" id="ARBA00022544"/>
    </source>
</evidence>
<reference evidence="11" key="1">
    <citation type="journal article" date="2019" name="Int. J. Syst. Evol. Microbiol.">
        <title>The Global Catalogue of Microorganisms (GCM) 10K type strain sequencing project: providing services to taxonomists for standard genome sequencing and annotation.</title>
        <authorList>
            <consortium name="The Broad Institute Genomics Platform"/>
            <consortium name="The Broad Institute Genome Sequencing Center for Infectious Disease"/>
            <person name="Wu L."/>
            <person name="Ma J."/>
        </authorList>
    </citation>
    <scope>NUCLEOTIDE SEQUENCE [LARGE SCALE GENOMIC DNA]</scope>
    <source>
        <strain evidence="11">TISTR 1827</strain>
    </source>
</reference>
<evidence type="ECO:0000313" key="11">
    <source>
        <dbReference type="Proteomes" id="UP001597493"/>
    </source>
</evidence>
<feature type="domain" description="Spore germination GerAC-like C-terminal" evidence="8">
    <location>
        <begin position="227"/>
        <end position="392"/>
    </location>
</feature>
<sequence length="407" mass="44929">MIKKWGGCFGLILSLFLVSGCWDSSEVNEIALELAWGIDKAPDDKIKISAQTIIPSKISGGQSEGAAGGSKEKPYFVVTSDGLNTLDAVQRMQTKLSRQMFRGHRRVIVIGEEMGRQGLKEIFDTYTRDPNLKLRTDIFIVKGGTANHFLNLSYPLESIPGLGALGEYNQLGTTAEVALLNFLLAATSEGTCPTAPSIVIGMNSDSQQEQNQNQQSGTEKEGFRIAGSAIFNKDLKLVGFLNFKEDLALRWITGNLKELTVPAKIPQEKGNVSMDVFKVGRKIEPVYQGGKLKIDVTLTGKGAIRENNTDLDLTQTENISLLQSALNRQVEKKVQQTITKVQQNYGTDVFGFSDVIRRKNLPLWRSIKNNWGEEFREAEITVTAKLTVRRIGVTGPSLHLNPNEVKK</sequence>
<keyword evidence="7" id="KW-0449">Lipoprotein</keyword>
<dbReference type="InterPro" id="IPR046953">
    <property type="entry name" value="Spore_GerAC-like_C"/>
</dbReference>